<dbReference type="EMBL" id="MFKV01000028">
    <property type="protein sequence ID" value="OGG49629.1"/>
    <property type="molecule type" value="Genomic_DNA"/>
</dbReference>
<dbReference type="AlphaFoldDB" id="A0A1F6CK81"/>
<protein>
    <recommendedName>
        <fullName evidence="4">DUF192 domain-containing protein</fullName>
    </recommendedName>
</protein>
<comment type="caution">
    <text evidence="2">The sequence shown here is derived from an EMBL/GenBank/DDBJ whole genome shotgun (WGS) entry which is preliminary data.</text>
</comment>
<dbReference type="InterPro" id="IPR003795">
    <property type="entry name" value="DUF192"/>
</dbReference>
<dbReference type="Proteomes" id="UP000178370">
    <property type="component" value="Unassembled WGS sequence"/>
</dbReference>
<feature type="transmembrane region" description="Helical" evidence="1">
    <location>
        <begin position="6"/>
        <end position="25"/>
    </location>
</feature>
<reference evidence="2 3" key="1">
    <citation type="journal article" date="2016" name="Nat. Commun.">
        <title>Thousands of microbial genomes shed light on interconnected biogeochemical processes in an aquifer system.</title>
        <authorList>
            <person name="Anantharaman K."/>
            <person name="Brown C.T."/>
            <person name="Hug L.A."/>
            <person name="Sharon I."/>
            <person name="Castelle C.J."/>
            <person name="Probst A.J."/>
            <person name="Thomas B.C."/>
            <person name="Singh A."/>
            <person name="Wilkins M.J."/>
            <person name="Karaoz U."/>
            <person name="Brodie E.L."/>
            <person name="Williams K.H."/>
            <person name="Hubbard S.S."/>
            <person name="Banfield J.F."/>
        </authorList>
    </citation>
    <scope>NUCLEOTIDE SEQUENCE [LARGE SCALE GENOMIC DNA]</scope>
</reference>
<dbReference type="Pfam" id="PF02643">
    <property type="entry name" value="DUF192"/>
    <property type="match status" value="1"/>
</dbReference>
<keyword evidence="1" id="KW-0472">Membrane</keyword>
<proteinExistence type="predicted"/>
<keyword evidence="1" id="KW-0812">Transmembrane</keyword>
<evidence type="ECO:0000256" key="1">
    <source>
        <dbReference type="SAM" id="Phobius"/>
    </source>
</evidence>
<evidence type="ECO:0000313" key="3">
    <source>
        <dbReference type="Proteomes" id="UP000178370"/>
    </source>
</evidence>
<gene>
    <name evidence="2" type="ORF">A2763_03025</name>
</gene>
<dbReference type="STRING" id="1798482.A2763_03025"/>
<name>A0A1F6CK81_9BACT</name>
<organism evidence="2 3">
    <name type="scientific">Candidatus Kaiserbacteria bacterium RIFCSPHIGHO2_01_FULL_54_36</name>
    <dbReference type="NCBI Taxonomy" id="1798482"/>
    <lineage>
        <taxon>Bacteria</taxon>
        <taxon>Candidatus Kaiseribacteriota</taxon>
    </lineage>
</organism>
<keyword evidence="1" id="KW-1133">Transmembrane helix</keyword>
<accession>A0A1F6CK81</accession>
<dbReference type="InterPro" id="IPR038695">
    <property type="entry name" value="Saro_0823-like_sf"/>
</dbReference>
<dbReference type="PANTHER" id="PTHR37953:SF1">
    <property type="entry name" value="UPF0127 PROTEIN MJ1496"/>
    <property type="match status" value="1"/>
</dbReference>
<dbReference type="Gene3D" id="2.60.120.1140">
    <property type="entry name" value="Protein of unknown function DUF192"/>
    <property type="match status" value="1"/>
</dbReference>
<evidence type="ECO:0008006" key="4">
    <source>
        <dbReference type="Google" id="ProtNLM"/>
    </source>
</evidence>
<evidence type="ECO:0000313" key="2">
    <source>
        <dbReference type="EMBL" id="OGG49629.1"/>
    </source>
</evidence>
<dbReference type="PANTHER" id="PTHR37953">
    <property type="entry name" value="UPF0127 PROTEIN MJ1496"/>
    <property type="match status" value="1"/>
</dbReference>
<sequence length="159" mass="17329">MKRGSIYIAVAGVLLLVAAYFYTILTEQHVKPAPVSTSSLASPMRTIGVGDQTVQATVVETPAERQRGLSGREGLAPDEGMLFIFPADGEYGFWMKDMRFSIDILWLAADGTIVSITENVSPDTYPQSFEPTQQARYVLELPAGYAAAHSVEVGDWVQL</sequence>